<evidence type="ECO:0000313" key="13">
    <source>
        <dbReference type="EMBL" id="KAK6188082.1"/>
    </source>
</evidence>
<dbReference type="NCBIfam" id="NF009373">
    <property type="entry name" value="PRK12736.1"/>
    <property type="match status" value="1"/>
</dbReference>
<dbReference type="InterPro" id="IPR009001">
    <property type="entry name" value="Transl_elong_EF1A/Init_IF2_C"/>
</dbReference>
<feature type="domain" description="Tr-type G" evidence="12">
    <location>
        <begin position="56"/>
        <end position="251"/>
    </location>
</feature>
<dbReference type="GO" id="GO:0003746">
    <property type="term" value="F:translation elongation factor activity"/>
    <property type="evidence" value="ECO:0007669"/>
    <property type="project" value="UniProtKB-KW"/>
</dbReference>
<dbReference type="FunFam" id="3.40.50.300:FF:000576">
    <property type="entry name" value="Elongation factor Tu"/>
    <property type="match status" value="1"/>
</dbReference>
<keyword evidence="6" id="KW-0547">Nucleotide-binding</keyword>
<evidence type="ECO:0000256" key="5">
    <source>
        <dbReference type="ARBA" id="ARBA00022723"/>
    </source>
</evidence>
<dbReference type="InterPro" id="IPR004161">
    <property type="entry name" value="EFTu-like_2"/>
</dbReference>
<dbReference type="InterPro" id="IPR004160">
    <property type="entry name" value="Transl_elong_EFTu/EF1A_C"/>
</dbReference>
<dbReference type="Pfam" id="PF03144">
    <property type="entry name" value="GTP_EFTU_D2"/>
    <property type="match status" value="1"/>
</dbReference>
<dbReference type="InterPro" id="IPR009000">
    <property type="entry name" value="Transl_B-barrel_sf"/>
</dbReference>
<proteinExistence type="inferred from homology"/>
<dbReference type="InterPro" id="IPR005225">
    <property type="entry name" value="Small_GTP-bd"/>
</dbReference>
<dbReference type="GO" id="GO:0005525">
    <property type="term" value="F:GTP binding"/>
    <property type="evidence" value="ECO:0007669"/>
    <property type="project" value="UniProtKB-KW"/>
</dbReference>
<keyword evidence="14" id="KW-1185">Reference proteome</keyword>
<dbReference type="AlphaFoldDB" id="A0AAN8QCA0"/>
<dbReference type="PANTHER" id="PTHR43721">
    <property type="entry name" value="ELONGATION FACTOR TU-RELATED"/>
    <property type="match status" value="1"/>
</dbReference>
<dbReference type="PRINTS" id="PR00315">
    <property type="entry name" value="ELONGATNFCT"/>
</dbReference>
<dbReference type="NCBIfam" id="NF000766">
    <property type="entry name" value="PRK00049.1"/>
    <property type="match status" value="1"/>
</dbReference>
<dbReference type="GO" id="GO:0070125">
    <property type="term" value="P:mitochondrial translational elongation"/>
    <property type="evidence" value="ECO:0007669"/>
    <property type="project" value="TreeGrafter"/>
</dbReference>
<dbReference type="SUPFAM" id="SSF50447">
    <property type="entry name" value="Translation proteins"/>
    <property type="match status" value="1"/>
</dbReference>
<dbReference type="NCBIfam" id="TIGR00231">
    <property type="entry name" value="small_GTP"/>
    <property type="match status" value="1"/>
</dbReference>
<dbReference type="PROSITE" id="PS51722">
    <property type="entry name" value="G_TR_2"/>
    <property type="match status" value="1"/>
</dbReference>
<evidence type="ECO:0000313" key="14">
    <source>
        <dbReference type="Proteomes" id="UP001347796"/>
    </source>
</evidence>
<evidence type="ECO:0000256" key="11">
    <source>
        <dbReference type="ARBA" id="ARBA00023134"/>
    </source>
</evidence>
<dbReference type="Pfam" id="PF00009">
    <property type="entry name" value="GTP_EFTU"/>
    <property type="match status" value="1"/>
</dbReference>
<dbReference type="SUPFAM" id="SSF50465">
    <property type="entry name" value="EF-Tu/eEF-1alpha/eIF2-gamma C-terminal domain"/>
    <property type="match status" value="1"/>
</dbReference>
<keyword evidence="9" id="KW-0460">Magnesium</keyword>
<dbReference type="Gene3D" id="3.40.50.300">
    <property type="entry name" value="P-loop containing nucleotide triphosphate hydrolases"/>
    <property type="match status" value="1"/>
</dbReference>
<comment type="similarity">
    <text evidence="1">Belongs to the TRAFAC class translation factor GTPase superfamily. Classic translation factor GTPase family. EF-Tu/EF-1A subfamily.</text>
</comment>
<dbReference type="PANTHER" id="PTHR43721:SF2">
    <property type="entry name" value="ELONGATION FACTOR TU, MITOCHONDRIAL"/>
    <property type="match status" value="1"/>
</dbReference>
<keyword evidence="4" id="KW-0963">Cytoplasm</keyword>
<dbReference type="GO" id="GO:0003924">
    <property type="term" value="F:GTPase activity"/>
    <property type="evidence" value="ECO:0007669"/>
    <property type="project" value="InterPro"/>
</dbReference>
<dbReference type="InterPro" id="IPR050055">
    <property type="entry name" value="EF-Tu_GTPase"/>
</dbReference>
<keyword evidence="5" id="KW-0479">Metal-binding</keyword>
<evidence type="ECO:0000256" key="4">
    <source>
        <dbReference type="ARBA" id="ARBA00022490"/>
    </source>
</evidence>
<evidence type="ECO:0000256" key="8">
    <source>
        <dbReference type="ARBA" id="ARBA00022801"/>
    </source>
</evidence>
<dbReference type="InterPro" id="IPR027417">
    <property type="entry name" value="P-loop_NTPase"/>
</dbReference>
<dbReference type="Pfam" id="PF03143">
    <property type="entry name" value="GTP_EFTU_D3"/>
    <property type="match status" value="1"/>
</dbReference>
<dbReference type="InterPro" id="IPR031157">
    <property type="entry name" value="G_TR_CS"/>
</dbReference>
<evidence type="ECO:0000256" key="9">
    <source>
        <dbReference type="ARBA" id="ARBA00022842"/>
    </source>
</evidence>
<keyword evidence="8" id="KW-0378">Hydrolase</keyword>
<dbReference type="InterPro" id="IPR041709">
    <property type="entry name" value="EF-Tu_GTP-bd"/>
</dbReference>
<gene>
    <name evidence="13" type="ORF">SNE40_004343</name>
</gene>
<dbReference type="PROSITE" id="PS00301">
    <property type="entry name" value="G_TR_1"/>
    <property type="match status" value="1"/>
</dbReference>
<name>A0AAN8QCA0_PATCE</name>
<comment type="caution">
    <text evidence="13">The sequence shown here is derived from an EMBL/GenBank/DDBJ whole genome shotgun (WGS) entry which is preliminary data.</text>
</comment>
<protein>
    <recommendedName>
        <fullName evidence="3">protein-synthesizing GTPase</fullName>
        <ecNumber evidence="3">3.6.5.3</ecNumber>
    </recommendedName>
</protein>
<dbReference type="GO" id="GO:0005739">
    <property type="term" value="C:mitochondrion"/>
    <property type="evidence" value="ECO:0007669"/>
    <property type="project" value="TreeGrafter"/>
</dbReference>
<evidence type="ECO:0000256" key="3">
    <source>
        <dbReference type="ARBA" id="ARBA00011986"/>
    </source>
</evidence>
<organism evidence="13 14">
    <name type="scientific">Patella caerulea</name>
    <name type="common">Rayed Mediterranean limpet</name>
    <dbReference type="NCBI Taxonomy" id="87958"/>
    <lineage>
        <taxon>Eukaryota</taxon>
        <taxon>Metazoa</taxon>
        <taxon>Spiralia</taxon>
        <taxon>Lophotrochozoa</taxon>
        <taxon>Mollusca</taxon>
        <taxon>Gastropoda</taxon>
        <taxon>Patellogastropoda</taxon>
        <taxon>Patelloidea</taxon>
        <taxon>Patellidae</taxon>
        <taxon>Patella</taxon>
    </lineage>
</organism>
<dbReference type="GO" id="GO:0046872">
    <property type="term" value="F:metal ion binding"/>
    <property type="evidence" value="ECO:0007669"/>
    <property type="project" value="UniProtKB-KW"/>
</dbReference>
<dbReference type="Gene3D" id="2.40.30.10">
    <property type="entry name" value="Translation factors"/>
    <property type="match status" value="2"/>
</dbReference>
<dbReference type="NCBIfam" id="NF009372">
    <property type="entry name" value="PRK12735.1"/>
    <property type="match status" value="1"/>
</dbReference>
<dbReference type="EC" id="3.6.5.3" evidence="3"/>
<dbReference type="Proteomes" id="UP001347796">
    <property type="component" value="Unassembled WGS sequence"/>
</dbReference>
<keyword evidence="11" id="KW-0342">GTP-binding</keyword>
<dbReference type="EMBL" id="JAZGQO010000003">
    <property type="protein sequence ID" value="KAK6188082.1"/>
    <property type="molecule type" value="Genomic_DNA"/>
</dbReference>
<comment type="subunit">
    <text evidence="2">Monomer.</text>
</comment>
<evidence type="ECO:0000256" key="10">
    <source>
        <dbReference type="ARBA" id="ARBA00022917"/>
    </source>
</evidence>
<evidence type="ECO:0000259" key="12">
    <source>
        <dbReference type="PROSITE" id="PS51722"/>
    </source>
</evidence>
<evidence type="ECO:0000256" key="7">
    <source>
        <dbReference type="ARBA" id="ARBA00022768"/>
    </source>
</evidence>
<evidence type="ECO:0000256" key="1">
    <source>
        <dbReference type="ARBA" id="ARBA00007249"/>
    </source>
</evidence>
<dbReference type="CDD" id="cd01884">
    <property type="entry name" value="EF_Tu"/>
    <property type="match status" value="1"/>
</dbReference>
<dbReference type="CDD" id="cd03706">
    <property type="entry name" value="mtEFTU_III"/>
    <property type="match status" value="1"/>
</dbReference>
<dbReference type="FunFam" id="2.40.30.10:FF:000085">
    <property type="entry name" value="Elongation factor Tu"/>
    <property type="match status" value="1"/>
</dbReference>
<dbReference type="SUPFAM" id="SSF52540">
    <property type="entry name" value="P-loop containing nucleoside triphosphate hydrolases"/>
    <property type="match status" value="1"/>
</dbReference>
<evidence type="ECO:0000256" key="6">
    <source>
        <dbReference type="ARBA" id="ARBA00022741"/>
    </source>
</evidence>
<keyword evidence="10" id="KW-0648">Protein biosynthesis</keyword>
<sequence>MAASMPHSMFVRGLVCVISRTADVLPRLNFSNKIILSRHSLGLFSSSVVKEEIDKKPHCNVGTIGHVDHGKTTLTAAITKVLSEKGLTNFVNYDQIDKAPEEKRRGITINAAHVQYESRLRHYAHTDCPGHIDFVKNMITGTSQMDGAILVVAATDGCMPQTREHLLLARQIGIKRVVVFVNKADIVDDELVELVELEVRDLLTEYGFDGNETPIISGSALEALNGSHDKYGSKSIMKLIETIDDYIPTPTRDITAPFLMPIEGSVNITGRGSVCIGTLLQGTINKGQEAMIMGFGTEIKTVVSDMQIFKKSVPQCFAGDHLGALCRGIKSDFIERGMFLCQTESFKQWDTFEAHIYVLTKAEGGRIKPLLHKYIQQMFNKTWNISCCVLLPEDKPMIMPGDTATVTILLRKPMILVEGQRFTVRENDITALTGVITKTLPSLDLKLKGFNMEIQKTYRIESNARLVLNKRARNKK</sequence>
<keyword evidence="7" id="KW-0251">Elongation factor</keyword>
<evidence type="ECO:0000256" key="2">
    <source>
        <dbReference type="ARBA" id="ARBA00011245"/>
    </source>
</evidence>
<reference evidence="13 14" key="1">
    <citation type="submission" date="2024-01" db="EMBL/GenBank/DDBJ databases">
        <title>The genome of the rayed Mediterranean limpet Patella caerulea (Linnaeus, 1758).</title>
        <authorList>
            <person name="Anh-Thu Weber A."/>
            <person name="Halstead-Nussloch G."/>
        </authorList>
    </citation>
    <scope>NUCLEOTIDE SEQUENCE [LARGE SCALE GENOMIC DNA]</scope>
    <source>
        <strain evidence="13">AATW-2023a</strain>
        <tissue evidence="13">Whole specimen</tissue>
    </source>
</reference>
<accession>A0AAN8QCA0</accession>
<dbReference type="InterPro" id="IPR000795">
    <property type="entry name" value="T_Tr_GTP-bd_dom"/>
</dbReference>